<evidence type="ECO:0000256" key="2">
    <source>
        <dbReference type="SAM" id="SignalP"/>
    </source>
</evidence>
<dbReference type="GeneID" id="103822021"/>
<dbReference type="SMART" id="SM00020">
    <property type="entry name" value="Tryp_SPc"/>
    <property type="match status" value="1"/>
</dbReference>
<dbReference type="Gene3D" id="2.40.10.10">
    <property type="entry name" value="Trypsin-like serine proteases"/>
    <property type="match status" value="1"/>
</dbReference>
<dbReference type="CDD" id="cd00190">
    <property type="entry name" value="Tryp_SPc"/>
    <property type="match status" value="1"/>
</dbReference>
<dbReference type="PANTHER" id="PTHR24271">
    <property type="entry name" value="KALLIKREIN-RELATED"/>
    <property type="match status" value="1"/>
</dbReference>
<proteinExistence type="predicted"/>
<dbReference type="PANTHER" id="PTHR24271:SF90">
    <property type="entry name" value="PEPTIDASE S1 DOMAIN-CONTAINING PROTEIN"/>
    <property type="match status" value="1"/>
</dbReference>
<evidence type="ECO:0000256" key="1">
    <source>
        <dbReference type="ARBA" id="ARBA00023157"/>
    </source>
</evidence>
<dbReference type="GO" id="GO:0006508">
    <property type="term" value="P:proteolysis"/>
    <property type="evidence" value="ECO:0007669"/>
    <property type="project" value="InterPro"/>
</dbReference>
<dbReference type="OrthoDB" id="10059102at2759"/>
<evidence type="ECO:0000313" key="5">
    <source>
        <dbReference type="Proteomes" id="UP000694409"/>
    </source>
</evidence>
<feature type="domain" description="Peptidase S1" evidence="3">
    <location>
        <begin position="18"/>
        <end position="232"/>
    </location>
</feature>
<keyword evidence="5" id="KW-1185">Reference proteome</keyword>
<evidence type="ECO:0000259" key="3">
    <source>
        <dbReference type="PROSITE" id="PS50240"/>
    </source>
</evidence>
<dbReference type="Proteomes" id="UP000694409">
    <property type="component" value="Unassembled WGS sequence"/>
</dbReference>
<dbReference type="InterPro" id="IPR001314">
    <property type="entry name" value="Peptidase_S1A"/>
</dbReference>
<protein>
    <submittedName>
        <fullName evidence="4">Granzyme K-like</fullName>
    </submittedName>
</protein>
<dbReference type="PROSITE" id="PS50240">
    <property type="entry name" value="TRYPSIN_DOM"/>
    <property type="match status" value="1"/>
</dbReference>
<organism evidence="4 5">
    <name type="scientific">Serinus canaria</name>
    <name type="common">Island canary</name>
    <name type="synonym">Fringilla canaria</name>
    <dbReference type="NCBI Taxonomy" id="9135"/>
    <lineage>
        <taxon>Eukaryota</taxon>
        <taxon>Metazoa</taxon>
        <taxon>Chordata</taxon>
        <taxon>Craniata</taxon>
        <taxon>Vertebrata</taxon>
        <taxon>Euteleostomi</taxon>
        <taxon>Archelosauria</taxon>
        <taxon>Archosauria</taxon>
        <taxon>Dinosauria</taxon>
        <taxon>Saurischia</taxon>
        <taxon>Theropoda</taxon>
        <taxon>Coelurosauria</taxon>
        <taxon>Aves</taxon>
        <taxon>Neognathae</taxon>
        <taxon>Neoaves</taxon>
        <taxon>Telluraves</taxon>
        <taxon>Australaves</taxon>
        <taxon>Passeriformes</taxon>
        <taxon>Passeroidea</taxon>
        <taxon>Fringillidae</taxon>
        <taxon>Carduelinae</taxon>
        <taxon>Serinus</taxon>
    </lineage>
</organism>
<dbReference type="GeneTree" id="ENSGT01030000234551"/>
<reference evidence="4" key="2">
    <citation type="submission" date="2025-09" db="UniProtKB">
        <authorList>
            <consortium name="Ensembl"/>
        </authorList>
    </citation>
    <scope>IDENTIFICATION</scope>
</reference>
<dbReference type="GO" id="GO:0004252">
    <property type="term" value="F:serine-type endopeptidase activity"/>
    <property type="evidence" value="ECO:0007669"/>
    <property type="project" value="InterPro"/>
</dbReference>
<sequence length="234" mass="26331">MENLLPLLLPLVLVMCPPVSSYYPWKWRERGEVRIHPAPYVAFLQGKDNQSCGGFLVAPAWVMTAAQCLQHKPLTVILGAQTLQRREESWQTFQVKEYHSYPGYTSPKMGKDILLLKLNGTAKSNGHVRPISFLEKTKIWGGTQCRLVGWGDRTATVTIISQRDCLNQDPGLADDLICGQSKSSKLPEKGDAGDPLVCNNKAFGIFSYRHNNWPGFYTHISPYLPWVHSVMKCL</sequence>
<evidence type="ECO:0000313" key="4">
    <source>
        <dbReference type="Ensembl" id="ENSSCAP00000007155.1"/>
    </source>
</evidence>
<dbReference type="FunFam" id="2.40.10.10:FF:000005">
    <property type="entry name" value="Serine protease 37"/>
    <property type="match status" value="1"/>
</dbReference>
<dbReference type="Ensembl" id="ENSSCAT00000008133.1">
    <property type="protein sequence ID" value="ENSSCAP00000007155.1"/>
    <property type="gene ID" value="ENSSCAG00000005531.1"/>
</dbReference>
<feature type="signal peptide" evidence="2">
    <location>
        <begin position="1"/>
        <end position="21"/>
    </location>
</feature>
<feature type="chain" id="PRO_5034436499" evidence="2">
    <location>
        <begin position="22"/>
        <end position="234"/>
    </location>
</feature>
<dbReference type="Pfam" id="PF00089">
    <property type="entry name" value="Trypsin"/>
    <property type="match status" value="1"/>
</dbReference>
<keyword evidence="2" id="KW-0732">Signal</keyword>
<dbReference type="InterPro" id="IPR043504">
    <property type="entry name" value="Peptidase_S1_PA_chymotrypsin"/>
</dbReference>
<dbReference type="InterPro" id="IPR001254">
    <property type="entry name" value="Trypsin_dom"/>
</dbReference>
<dbReference type="InterPro" id="IPR009003">
    <property type="entry name" value="Peptidase_S1_PA"/>
</dbReference>
<reference evidence="4" key="1">
    <citation type="submission" date="2025-08" db="UniProtKB">
        <authorList>
            <consortium name="Ensembl"/>
        </authorList>
    </citation>
    <scope>IDENTIFICATION</scope>
</reference>
<dbReference type="AlphaFoldDB" id="A0A8C9MQD8"/>
<gene>
    <name evidence="4" type="primary">LOC103822021</name>
</gene>
<accession>A0A8C9MQD8</accession>
<dbReference type="OMA" id="HPTPYMA"/>
<dbReference type="SUPFAM" id="SSF50494">
    <property type="entry name" value="Trypsin-like serine proteases"/>
    <property type="match status" value="1"/>
</dbReference>
<keyword evidence="1" id="KW-1015">Disulfide bond</keyword>
<dbReference type="KEGG" id="scan:103822021"/>
<name>A0A8C9MQD8_SERCA</name>
<dbReference type="PRINTS" id="PR00722">
    <property type="entry name" value="CHYMOTRYPSIN"/>
</dbReference>